<dbReference type="AlphaFoldDB" id="A0A124JW81"/>
<keyword evidence="3" id="KW-1185">Reference proteome</keyword>
<evidence type="ECO:0000313" key="2">
    <source>
        <dbReference type="EMBL" id="KUR73038.1"/>
    </source>
</evidence>
<gene>
    <name evidence="2" type="ORF">AQZ52_07535</name>
</gene>
<dbReference type="Gene3D" id="3.10.310.50">
    <property type="match status" value="1"/>
</dbReference>
<name>A0A124JW81_9SPHN</name>
<dbReference type="Proteomes" id="UP000058012">
    <property type="component" value="Unassembled WGS sequence"/>
</dbReference>
<dbReference type="STRING" id="1117702.AQZ52_07535"/>
<dbReference type="OrthoDB" id="5825388at2"/>
<evidence type="ECO:0000256" key="1">
    <source>
        <dbReference type="SAM" id="Phobius"/>
    </source>
</evidence>
<dbReference type="PANTHER" id="PTHR30373">
    <property type="entry name" value="UPF0603 PROTEIN YGCG"/>
    <property type="match status" value="1"/>
</dbReference>
<organism evidence="2 3">
    <name type="scientific">Novosphingobium fuchskuhlense</name>
    <dbReference type="NCBI Taxonomy" id="1117702"/>
    <lineage>
        <taxon>Bacteria</taxon>
        <taxon>Pseudomonadati</taxon>
        <taxon>Pseudomonadota</taxon>
        <taxon>Alphaproteobacteria</taxon>
        <taxon>Sphingomonadales</taxon>
        <taxon>Sphingomonadaceae</taxon>
        <taxon>Novosphingobium</taxon>
    </lineage>
</organism>
<feature type="transmembrane region" description="Helical" evidence="1">
    <location>
        <begin position="82"/>
        <end position="103"/>
    </location>
</feature>
<accession>A0A124JW81</accession>
<keyword evidence="1" id="KW-0812">Transmembrane</keyword>
<evidence type="ECO:0000313" key="3">
    <source>
        <dbReference type="Proteomes" id="UP000058012"/>
    </source>
</evidence>
<feature type="transmembrane region" description="Helical" evidence="1">
    <location>
        <begin position="40"/>
        <end position="62"/>
    </location>
</feature>
<dbReference type="RefSeq" id="WP_067908021.1">
    <property type="nucleotide sequence ID" value="NZ_KQ954244.1"/>
</dbReference>
<dbReference type="EMBL" id="LLZS01000003">
    <property type="protein sequence ID" value="KUR73038.1"/>
    <property type="molecule type" value="Genomic_DNA"/>
</dbReference>
<evidence type="ECO:0008006" key="4">
    <source>
        <dbReference type="Google" id="ProtNLM"/>
    </source>
</evidence>
<reference evidence="2 3" key="1">
    <citation type="submission" date="2015-10" db="EMBL/GenBank/DDBJ databases">
        <title>Draft genome sequence of Novosphingobium fuchskuhlense DSM 25065 isolated from a surface water sample of the southwest basin of Lake Grosse Fuchskuhle.</title>
        <authorList>
            <person name="Ruckert C."/>
            <person name="Winkler A."/>
            <person name="Glaeser J."/>
            <person name="Grossart H.-P."/>
            <person name="Kalinowski J."/>
            <person name="Glaeser S."/>
        </authorList>
    </citation>
    <scope>NUCLEOTIDE SEQUENCE [LARGE SCALE GENOMIC DNA]</scope>
    <source>
        <strain evidence="2 3">FNE08-7</strain>
    </source>
</reference>
<protein>
    <recommendedName>
        <fullName evidence="4">TPM domain-containing protein</fullName>
    </recommendedName>
</protein>
<dbReference type="PANTHER" id="PTHR30373:SF8">
    <property type="entry name" value="BLL7265 PROTEIN"/>
    <property type="match status" value="1"/>
</dbReference>
<comment type="caution">
    <text evidence="2">The sequence shown here is derived from an EMBL/GenBank/DDBJ whole genome shotgun (WGS) entry which is preliminary data.</text>
</comment>
<keyword evidence="1" id="KW-1133">Transmembrane helix</keyword>
<keyword evidence="1" id="KW-0472">Membrane</keyword>
<sequence>MLTDTDRNRIAAAVAAAEAHSAGEIVTIITPQSDAYRDVALAWAVSIAFLALAALELAPAFYLGLIERALGLWAHEWTPRQVLGIALTVAVIKFLAMLLLMAWRPLRLLLTPAPIKAARVHARALTCFRIGAEGRTTGRTGILIYLSLAERRAEIIADEAIASKVAPEVWGDAMHALLGPIRAGAVGEGMVAAIGKVGAVLAQHLPRADDDENELPDRVIEV</sequence>
<proteinExistence type="predicted"/>